<protein>
    <submittedName>
        <fullName evidence="7">Porin</fullName>
    </submittedName>
</protein>
<dbReference type="EMBL" id="JELY01002353">
    <property type="protein sequence ID" value="KYF52847.1"/>
    <property type="molecule type" value="Genomic_DNA"/>
</dbReference>
<organism evidence="7 8">
    <name type="scientific">Sorangium cellulosum</name>
    <name type="common">Polyangium cellulosum</name>
    <dbReference type="NCBI Taxonomy" id="56"/>
    <lineage>
        <taxon>Bacteria</taxon>
        <taxon>Pseudomonadati</taxon>
        <taxon>Myxococcota</taxon>
        <taxon>Polyangia</taxon>
        <taxon>Polyangiales</taxon>
        <taxon>Polyangiaceae</taxon>
        <taxon>Sorangium</taxon>
    </lineage>
</organism>
<dbReference type="InterPro" id="IPR009057">
    <property type="entry name" value="Homeodomain-like_sf"/>
</dbReference>
<dbReference type="PANTHER" id="PTHR30055:SF212">
    <property type="entry name" value="TETR-FAMILY FAMILY TRANSCRIPTIONAL REGULATOR"/>
    <property type="match status" value="1"/>
</dbReference>
<dbReference type="Pfam" id="PF00440">
    <property type="entry name" value="TetR_N"/>
    <property type="match status" value="1"/>
</dbReference>
<dbReference type="InterPro" id="IPR025996">
    <property type="entry name" value="MT1864/Rv1816-like_C"/>
</dbReference>
<evidence type="ECO:0000256" key="4">
    <source>
        <dbReference type="PROSITE-ProRule" id="PRU00335"/>
    </source>
</evidence>
<dbReference type="Pfam" id="PF13305">
    <property type="entry name" value="TetR_C_33"/>
    <property type="match status" value="1"/>
</dbReference>
<dbReference type="GO" id="GO:0003700">
    <property type="term" value="F:DNA-binding transcription factor activity"/>
    <property type="evidence" value="ECO:0007669"/>
    <property type="project" value="TreeGrafter"/>
</dbReference>
<dbReference type="InterPro" id="IPR036271">
    <property type="entry name" value="Tet_transcr_reg_TetR-rel_C_sf"/>
</dbReference>
<evidence type="ECO:0000313" key="8">
    <source>
        <dbReference type="Proteomes" id="UP000075420"/>
    </source>
</evidence>
<dbReference type="AlphaFoldDB" id="A0A150PAX6"/>
<sequence>MASTRVKTRKTGGATQAERLQASSLQRREQQRESLRGAILAAAGELFLEQGYEAFSMRQVAERIGYSATTIYRYYEDKDDLLFAIVLEGFTEFQRALVAAAEGAADPIERIEALGAAYVQFGMQNPVHYRLMFMQRFDFVFDQRKERQQPMVESFNMLQKAVACAMDAGAMQRGDVEHHSQVIWALVHGITALGLANRGRFTADDVDRTLEIAMKMMVRGLRP</sequence>
<keyword evidence="3" id="KW-0804">Transcription</keyword>
<evidence type="ECO:0000259" key="6">
    <source>
        <dbReference type="PROSITE" id="PS50977"/>
    </source>
</evidence>
<name>A0A150PAX6_SORCE</name>
<comment type="caution">
    <text evidence="7">The sequence shown here is derived from an EMBL/GenBank/DDBJ whole genome shotgun (WGS) entry which is preliminary data.</text>
</comment>
<keyword evidence="2 4" id="KW-0238">DNA-binding</keyword>
<dbReference type="PANTHER" id="PTHR30055">
    <property type="entry name" value="HTH-TYPE TRANSCRIPTIONAL REGULATOR RUTR"/>
    <property type="match status" value="1"/>
</dbReference>
<dbReference type="SUPFAM" id="SSF46689">
    <property type="entry name" value="Homeodomain-like"/>
    <property type="match status" value="1"/>
</dbReference>
<dbReference type="Gene3D" id="1.10.357.10">
    <property type="entry name" value="Tetracycline Repressor, domain 2"/>
    <property type="match status" value="1"/>
</dbReference>
<evidence type="ECO:0000256" key="3">
    <source>
        <dbReference type="ARBA" id="ARBA00023163"/>
    </source>
</evidence>
<accession>A0A150PAX6</accession>
<gene>
    <name evidence="7" type="ORF">BE08_08280</name>
</gene>
<dbReference type="PROSITE" id="PS50977">
    <property type="entry name" value="HTH_TETR_2"/>
    <property type="match status" value="1"/>
</dbReference>
<reference evidence="7 8" key="1">
    <citation type="submission" date="2014-02" db="EMBL/GenBank/DDBJ databases">
        <title>The small core and large imbalanced accessory genome model reveals a collaborative survival strategy of Sorangium cellulosum strains in nature.</title>
        <authorList>
            <person name="Han K."/>
            <person name="Peng R."/>
            <person name="Blom J."/>
            <person name="Li Y.-Z."/>
        </authorList>
    </citation>
    <scope>NUCLEOTIDE SEQUENCE [LARGE SCALE GENOMIC DNA]</scope>
    <source>
        <strain evidence="7 8">So0157-25</strain>
    </source>
</reference>
<dbReference type="SUPFAM" id="SSF48498">
    <property type="entry name" value="Tetracyclin repressor-like, C-terminal domain"/>
    <property type="match status" value="1"/>
</dbReference>
<feature type="DNA-binding region" description="H-T-H motif" evidence="4">
    <location>
        <begin position="56"/>
        <end position="75"/>
    </location>
</feature>
<evidence type="ECO:0000256" key="2">
    <source>
        <dbReference type="ARBA" id="ARBA00023125"/>
    </source>
</evidence>
<proteinExistence type="predicted"/>
<feature type="region of interest" description="Disordered" evidence="5">
    <location>
        <begin position="1"/>
        <end position="28"/>
    </location>
</feature>
<dbReference type="InterPro" id="IPR001647">
    <property type="entry name" value="HTH_TetR"/>
</dbReference>
<evidence type="ECO:0000256" key="5">
    <source>
        <dbReference type="SAM" id="MobiDB-lite"/>
    </source>
</evidence>
<dbReference type="InterPro" id="IPR050109">
    <property type="entry name" value="HTH-type_TetR-like_transc_reg"/>
</dbReference>
<feature type="compositionally biased region" description="Basic residues" evidence="5">
    <location>
        <begin position="1"/>
        <end position="10"/>
    </location>
</feature>
<feature type="domain" description="HTH tetR-type" evidence="6">
    <location>
        <begin position="33"/>
        <end position="93"/>
    </location>
</feature>
<dbReference type="Proteomes" id="UP000075420">
    <property type="component" value="Unassembled WGS sequence"/>
</dbReference>
<dbReference type="PRINTS" id="PR00455">
    <property type="entry name" value="HTHTETR"/>
</dbReference>
<evidence type="ECO:0000256" key="1">
    <source>
        <dbReference type="ARBA" id="ARBA00023015"/>
    </source>
</evidence>
<keyword evidence="1" id="KW-0805">Transcription regulation</keyword>
<evidence type="ECO:0000313" key="7">
    <source>
        <dbReference type="EMBL" id="KYF52847.1"/>
    </source>
</evidence>
<dbReference type="GO" id="GO:0000976">
    <property type="term" value="F:transcription cis-regulatory region binding"/>
    <property type="evidence" value="ECO:0007669"/>
    <property type="project" value="TreeGrafter"/>
</dbReference>